<accession>A0A7X0M5K6</accession>
<dbReference type="RefSeq" id="WP_184979547.1">
    <property type="nucleotide sequence ID" value="NZ_BAAALO010000037.1"/>
</dbReference>
<dbReference type="InterPro" id="IPR008965">
    <property type="entry name" value="CBM2/CBM3_carb-bd_dom_sf"/>
</dbReference>
<gene>
    <name evidence="3" type="ORF">BJ992_001891</name>
</gene>
<dbReference type="InterPro" id="IPR001434">
    <property type="entry name" value="OmcB-like_DUF11"/>
</dbReference>
<name>A0A7X0M5K6_9ACTN</name>
<comment type="caution">
    <text evidence="3">The sequence shown here is derived from an EMBL/GenBank/DDBJ whole genome shotgun (WGS) entry which is preliminary data.</text>
</comment>
<dbReference type="EMBL" id="JACHIU010000001">
    <property type="protein sequence ID" value="MBB6472460.1"/>
    <property type="molecule type" value="Genomic_DNA"/>
</dbReference>
<feature type="domain" description="DUF11" evidence="2">
    <location>
        <begin position="179"/>
        <end position="274"/>
    </location>
</feature>
<evidence type="ECO:0000313" key="3">
    <source>
        <dbReference type="EMBL" id="MBB6472460.1"/>
    </source>
</evidence>
<keyword evidence="4" id="KW-1185">Reference proteome</keyword>
<evidence type="ECO:0000256" key="1">
    <source>
        <dbReference type="SAM" id="SignalP"/>
    </source>
</evidence>
<dbReference type="AlphaFoldDB" id="A0A7X0M5K6"/>
<reference evidence="3 4" key="1">
    <citation type="submission" date="2020-08" db="EMBL/GenBank/DDBJ databases">
        <title>Sequencing the genomes of 1000 actinobacteria strains.</title>
        <authorList>
            <person name="Klenk H.-P."/>
        </authorList>
    </citation>
    <scope>NUCLEOTIDE SEQUENCE [LARGE SCALE GENOMIC DNA]</scope>
    <source>
        <strain evidence="3 4">DSM 44936</strain>
    </source>
</reference>
<dbReference type="Proteomes" id="UP000555564">
    <property type="component" value="Unassembled WGS sequence"/>
</dbReference>
<protein>
    <recommendedName>
        <fullName evidence="2">DUF11 domain-containing protein</fullName>
    </recommendedName>
</protein>
<sequence length="287" mass="28198">MRSLRRPLALIAASLALAVSPLVTVPAAADPPEVALSVSPATAYPGDTIDVTVTVTNIHGFTVLNAAARLFAADPRITSFTTLTGCSAPGSCGTVSDGQGPLGYSASLGALGGGQSATAVFTLAVDAAAPAGEYVLRGDLTGSNYGSEIVTGPTLTVVTEADAAVALTATPRLGLLVPKIEFTVRLTGNGPGTVSAATVTTTLPSGLGATSSACATGSGTVSCAFANLPQGASATKKFSVPIGLLTIGVPYTFTATRTASTPADPVSGNDVATVRCTVVSIVLVNCA</sequence>
<dbReference type="GO" id="GO:0030246">
    <property type="term" value="F:carbohydrate binding"/>
    <property type="evidence" value="ECO:0007669"/>
    <property type="project" value="InterPro"/>
</dbReference>
<organism evidence="3 4">
    <name type="scientific">Sphaerisporangium rubeum</name>
    <dbReference type="NCBI Taxonomy" id="321317"/>
    <lineage>
        <taxon>Bacteria</taxon>
        <taxon>Bacillati</taxon>
        <taxon>Actinomycetota</taxon>
        <taxon>Actinomycetes</taxon>
        <taxon>Streptosporangiales</taxon>
        <taxon>Streptosporangiaceae</taxon>
        <taxon>Sphaerisporangium</taxon>
    </lineage>
</organism>
<feature type="signal peptide" evidence="1">
    <location>
        <begin position="1"/>
        <end position="29"/>
    </location>
</feature>
<dbReference type="Pfam" id="PF01345">
    <property type="entry name" value="DUF11"/>
    <property type="match status" value="1"/>
</dbReference>
<evidence type="ECO:0000313" key="4">
    <source>
        <dbReference type="Proteomes" id="UP000555564"/>
    </source>
</evidence>
<evidence type="ECO:0000259" key="2">
    <source>
        <dbReference type="Pfam" id="PF01345"/>
    </source>
</evidence>
<keyword evidence="1" id="KW-0732">Signal</keyword>
<dbReference type="Gene3D" id="2.60.40.680">
    <property type="match status" value="1"/>
</dbReference>
<proteinExistence type="predicted"/>
<dbReference type="SUPFAM" id="SSF49384">
    <property type="entry name" value="Carbohydrate-binding domain"/>
    <property type="match status" value="1"/>
</dbReference>
<feature type="chain" id="PRO_5031412823" description="DUF11 domain-containing protein" evidence="1">
    <location>
        <begin position="30"/>
        <end position="287"/>
    </location>
</feature>